<feature type="transmembrane region" description="Helical" evidence="1">
    <location>
        <begin position="292"/>
        <end position="310"/>
    </location>
</feature>
<evidence type="ECO:0000313" key="2">
    <source>
        <dbReference type="EMBL" id="HIX95662.1"/>
    </source>
</evidence>
<name>A0A9D2BW24_9FIRM</name>
<keyword evidence="1" id="KW-1133">Transmembrane helix</keyword>
<reference evidence="2" key="2">
    <citation type="submission" date="2021-04" db="EMBL/GenBank/DDBJ databases">
        <authorList>
            <person name="Gilroy R."/>
        </authorList>
    </citation>
    <scope>NUCLEOTIDE SEQUENCE</scope>
    <source>
        <strain evidence="2">ChiHecec2B26-7398</strain>
    </source>
</reference>
<comment type="caution">
    <text evidence="2">The sequence shown here is derived from an EMBL/GenBank/DDBJ whole genome shotgun (WGS) entry which is preliminary data.</text>
</comment>
<proteinExistence type="predicted"/>
<feature type="transmembrane region" description="Helical" evidence="1">
    <location>
        <begin position="216"/>
        <end position="238"/>
    </location>
</feature>
<evidence type="ECO:0000313" key="3">
    <source>
        <dbReference type="Proteomes" id="UP000886751"/>
    </source>
</evidence>
<accession>A0A9D2BW24</accession>
<keyword evidence="1" id="KW-0472">Membrane</keyword>
<feature type="transmembrane region" description="Helical" evidence="1">
    <location>
        <begin position="105"/>
        <end position="124"/>
    </location>
</feature>
<feature type="transmembrane region" description="Helical" evidence="1">
    <location>
        <begin position="79"/>
        <end position="98"/>
    </location>
</feature>
<evidence type="ECO:0000256" key="1">
    <source>
        <dbReference type="SAM" id="Phobius"/>
    </source>
</evidence>
<feature type="transmembrane region" description="Helical" evidence="1">
    <location>
        <begin position="130"/>
        <end position="150"/>
    </location>
</feature>
<sequence length="501" mass="53927">MCWRSTRSKALGLTAAVAAAALAFLLLYGWAVYRVPVTDIYLPASSWSDEVVYSKQLAAVVQYGAPQGYFGFNESHAPIGTFAAWGPAIFWMYALPGLLLRGQNAFIWCNLFFAVAGWVVFARAARLKAWQQAAFAVALGCLNAPIRYIFSAMQEPLHYALVLAVTGTAVWVRRTGRRTAWAALCLLCAAATLARPYNAALWLYPLALAWPRRRTVAGCLAGAAVSLGGTLVLMSRFYAPYFFENVDLAPLRMLAHFEVLSAVRYTAGKLAAALTQAGQEIAGALAGQGGGYYLAFALLAVLTLACLVWDAYHRRPLFWKTCALTVALAVFLALMLLYRTAEASRHTLVLDILLLAALLLENPRPAAGAAAGAAALALAGVLALTANGGFALPPYRAELAAEVDALHAALAESQQAVTGSDPWDRTIAYSFGDAAAVGMLYAAPDGMGLQFDEAAYLQDTDHTIYARYMMTSPGSEVEQRLLAEGWTLLYQGEYATVYERP</sequence>
<dbReference type="Proteomes" id="UP000886751">
    <property type="component" value="Unassembled WGS sequence"/>
</dbReference>
<protein>
    <submittedName>
        <fullName evidence="2">Uncharacterized protein</fullName>
    </submittedName>
</protein>
<dbReference type="AlphaFoldDB" id="A0A9D2BW24"/>
<feature type="transmembrane region" description="Helical" evidence="1">
    <location>
        <begin position="317"/>
        <end position="337"/>
    </location>
</feature>
<keyword evidence="1" id="KW-0812">Transmembrane</keyword>
<dbReference type="EMBL" id="DXEI01000138">
    <property type="protein sequence ID" value="HIX95662.1"/>
    <property type="molecule type" value="Genomic_DNA"/>
</dbReference>
<gene>
    <name evidence="2" type="ORF">H9846_09420</name>
</gene>
<reference evidence="2" key="1">
    <citation type="journal article" date="2021" name="PeerJ">
        <title>Extensive microbial diversity within the chicken gut microbiome revealed by metagenomics and culture.</title>
        <authorList>
            <person name="Gilroy R."/>
            <person name="Ravi A."/>
            <person name="Getino M."/>
            <person name="Pursley I."/>
            <person name="Horton D.L."/>
            <person name="Alikhan N.F."/>
            <person name="Baker D."/>
            <person name="Gharbi K."/>
            <person name="Hall N."/>
            <person name="Watson M."/>
            <person name="Adriaenssens E.M."/>
            <person name="Foster-Nyarko E."/>
            <person name="Jarju S."/>
            <person name="Secka A."/>
            <person name="Antonio M."/>
            <person name="Oren A."/>
            <person name="Chaudhuri R.R."/>
            <person name="La Ragione R."/>
            <person name="Hildebrand F."/>
            <person name="Pallen M.J."/>
        </authorList>
    </citation>
    <scope>NUCLEOTIDE SEQUENCE</scope>
    <source>
        <strain evidence="2">ChiHecec2B26-7398</strain>
    </source>
</reference>
<feature type="transmembrane region" description="Helical" evidence="1">
    <location>
        <begin position="367"/>
        <end position="386"/>
    </location>
</feature>
<organism evidence="2 3">
    <name type="scientific">Candidatus Gemmiger excrementipullorum</name>
    <dbReference type="NCBI Taxonomy" id="2838610"/>
    <lineage>
        <taxon>Bacteria</taxon>
        <taxon>Bacillati</taxon>
        <taxon>Bacillota</taxon>
        <taxon>Clostridia</taxon>
        <taxon>Eubacteriales</taxon>
        <taxon>Gemmiger</taxon>
    </lineage>
</organism>